<dbReference type="GO" id="GO:0110154">
    <property type="term" value="P:RNA decapping"/>
    <property type="evidence" value="ECO:0007669"/>
    <property type="project" value="TreeGrafter"/>
</dbReference>
<feature type="domain" description="Calcineurin-like phosphoesterase" evidence="1">
    <location>
        <begin position="38"/>
        <end position="230"/>
    </location>
</feature>
<dbReference type="InterPro" id="IPR004843">
    <property type="entry name" value="Calcineurin-like_PHP"/>
</dbReference>
<name>A0A1H0NCG6_9HYPH</name>
<dbReference type="PANTHER" id="PTHR42850">
    <property type="entry name" value="METALLOPHOSPHOESTERASE"/>
    <property type="match status" value="1"/>
</dbReference>
<gene>
    <name evidence="2" type="ORF">SAMN05192530_11922</name>
</gene>
<dbReference type="STRING" id="1166073.SAMN05192530_11922"/>
<dbReference type="Proteomes" id="UP000198793">
    <property type="component" value="Unassembled WGS sequence"/>
</dbReference>
<dbReference type="EMBL" id="FNIT01000019">
    <property type="protein sequence ID" value="SDO90449.1"/>
    <property type="molecule type" value="Genomic_DNA"/>
</dbReference>
<dbReference type="AlphaFoldDB" id="A0A1H0NCG6"/>
<dbReference type="SUPFAM" id="SSF56300">
    <property type="entry name" value="Metallo-dependent phosphatases"/>
    <property type="match status" value="1"/>
</dbReference>
<evidence type="ECO:0000259" key="1">
    <source>
        <dbReference type="Pfam" id="PF00149"/>
    </source>
</evidence>
<protein>
    <submittedName>
        <fullName evidence="2">Serine/threonine protein phosphatase 1</fullName>
    </submittedName>
</protein>
<proteinExistence type="predicted"/>
<reference evidence="2 3" key="1">
    <citation type="submission" date="2016-10" db="EMBL/GenBank/DDBJ databases">
        <authorList>
            <person name="de Groot N.N."/>
        </authorList>
    </citation>
    <scope>NUCLEOTIDE SEQUENCE [LARGE SCALE GENOMIC DNA]</scope>
    <source>
        <strain evidence="3">L7-484,KACC 16230,DSM 25025</strain>
    </source>
</reference>
<evidence type="ECO:0000313" key="3">
    <source>
        <dbReference type="Proteomes" id="UP000198793"/>
    </source>
</evidence>
<dbReference type="GO" id="GO:0005737">
    <property type="term" value="C:cytoplasm"/>
    <property type="evidence" value="ECO:0007669"/>
    <property type="project" value="TreeGrafter"/>
</dbReference>
<dbReference type="CDD" id="cd00144">
    <property type="entry name" value="MPP_PPP_family"/>
    <property type="match status" value="1"/>
</dbReference>
<sequence>MVPSIAKGVRRILGRPRPPSEAAPARDRLVLPADPELIYAVGDVHGCLPKLLRLEQKIVEDAAAFDGIKVIVMLGDYVDRGPDSAGVIEHLLRPAPDGFFRVCLCGNHEDVFVHFLQGMVPFETWIEFGAEETLLSYGLDRAARDGRGRKSRAVSAQDVLSVMPSEHVSFLRKLPVALSTPSCYFVHAGVRPGVELEAQAERDLLWIRKDFLESDERLPKLVIHGHTPSRQPTFANRRLGIDTGAYMNGPLTAARLWRRKISFLEA</sequence>
<dbReference type="GO" id="GO:0008803">
    <property type="term" value="F:bis(5'-nucleosyl)-tetraphosphatase (symmetrical) activity"/>
    <property type="evidence" value="ECO:0007669"/>
    <property type="project" value="TreeGrafter"/>
</dbReference>
<dbReference type="PANTHER" id="PTHR42850:SF4">
    <property type="entry name" value="ZINC-DEPENDENT ENDOPOLYPHOSPHATASE"/>
    <property type="match status" value="1"/>
</dbReference>
<accession>A0A1H0NCG6</accession>
<dbReference type="GO" id="GO:0016791">
    <property type="term" value="F:phosphatase activity"/>
    <property type="evidence" value="ECO:0007669"/>
    <property type="project" value="TreeGrafter"/>
</dbReference>
<dbReference type="Pfam" id="PF00149">
    <property type="entry name" value="Metallophos"/>
    <property type="match status" value="1"/>
</dbReference>
<dbReference type="InterPro" id="IPR050126">
    <property type="entry name" value="Ap4A_hydrolase"/>
</dbReference>
<organism evidence="2 3">
    <name type="scientific">Aureimonas jatrophae</name>
    <dbReference type="NCBI Taxonomy" id="1166073"/>
    <lineage>
        <taxon>Bacteria</taxon>
        <taxon>Pseudomonadati</taxon>
        <taxon>Pseudomonadota</taxon>
        <taxon>Alphaproteobacteria</taxon>
        <taxon>Hyphomicrobiales</taxon>
        <taxon>Aurantimonadaceae</taxon>
        <taxon>Aureimonas</taxon>
    </lineage>
</organism>
<evidence type="ECO:0000313" key="2">
    <source>
        <dbReference type="EMBL" id="SDO90449.1"/>
    </source>
</evidence>
<dbReference type="InterPro" id="IPR029052">
    <property type="entry name" value="Metallo-depent_PP-like"/>
</dbReference>
<keyword evidence="3" id="KW-1185">Reference proteome</keyword>
<dbReference type="Gene3D" id="3.60.21.10">
    <property type="match status" value="1"/>
</dbReference>